<name>A0A803R580_CANSA</name>
<dbReference type="AlphaFoldDB" id="A0A803R580"/>
<evidence type="ECO:0000256" key="1">
    <source>
        <dbReference type="SAM" id="MobiDB-lite"/>
    </source>
</evidence>
<proteinExistence type="predicted"/>
<dbReference type="EMBL" id="UZAU01000584">
    <property type="status" value="NOT_ANNOTATED_CDS"/>
    <property type="molecule type" value="Genomic_DNA"/>
</dbReference>
<protein>
    <submittedName>
        <fullName evidence="2">Uncharacterized protein</fullName>
    </submittedName>
</protein>
<reference evidence="2" key="2">
    <citation type="submission" date="2021-03" db="UniProtKB">
        <authorList>
            <consortium name="EnsemblPlants"/>
        </authorList>
    </citation>
    <scope>IDENTIFICATION</scope>
</reference>
<dbReference type="EnsemblPlants" id="novel_model_5255_5bd9a17a">
    <property type="protein sequence ID" value="cds.novel_model_5255_5bd9a17a"/>
    <property type="gene ID" value="novel_gene_2730_5bd9a17a"/>
</dbReference>
<organism evidence="2 3">
    <name type="scientific">Cannabis sativa</name>
    <name type="common">Hemp</name>
    <name type="synonym">Marijuana</name>
    <dbReference type="NCBI Taxonomy" id="3483"/>
    <lineage>
        <taxon>Eukaryota</taxon>
        <taxon>Viridiplantae</taxon>
        <taxon>Streptophyta</taxon>
        <taxon>Embryophyta</taxon>
        <taxon>Tracheophyta</taxon>
        <taxon>Spermatophyta</taxon>
        <taxon>Magnoliopsida</taxon>
        <taxon>eudicotyledons</taxon>
        <taxon>Gunneridae</taxon>
        <taxon>Pentapetalae</taxon>
        <taxon>rosids</taxon>
        <taxon>fabids</taxon>
        <taxon>Rosales</taxon>
        <taxon>Cannabaceae</taxon>
        <taxon>Cannabis</taxon>
    </lineage>
</organism>
<evidence type="ECO:0000313" key="3">
    <source>
        <dbReference type="Proteomes" id="UP000596661"/>
    </source>
</evidence>
<keyword evidence="3" id="KW-1185">Reference proteome</keyword>
<dbReference type="EnsemblPlants" id="novel_model_5256_5bd9a17a.1.5bd9b13a">
    <property type="protein sequence ID" value="cds.novel_model_5256_5bd9a17a.1.5bd9b13a"/>
    <property type="gene ID" value="novel_gene_2730_5bd9a17a"/>
</dbReference>
<sequence length="92" mass="10870">MCNDWIFCGAKQERRNRSPQQNSPSLSHPHYKESSSETSKASLDYYCSPKTMTKISSSPVLMISSSSFFSYYYYYYNWCDPVWSRVWFPTLC</sequence>
<dbReference type="Proteomes" id="UP000596661">
    <property type="component" value="Chromosome 6"/>
</dbReference>
<dbReference type="Gramene" id="novel_model_5256_5bd9a17a.1.5bd9b13a">
    <property type="protein sequence ID" value="cds.novel_model_5256_5bd9a17a.1.5bd9b13a"/>
    <property type="gene ID" value="novel_gene_2730_5bd9a17a"/>
</dbReference>
<accession>A0A803R579</accession>
<evidence type="ECO:0000313" key="2">
    <source>
        <dbReference type="EnsemblPlants" id="cds.novel_model_5256_5bd9a17a.1.5bd9b13a"/>
    </source>
</evidence>
<dbReference type="Gramene" id="novel_model_5255_5bd9a17a">
    <property type="protein sequence ID" value="cds.novel_model_5255_5bd9a17a"/>
    <property type="gene ID" value="novel_gene_2730_5bd9a17a"/>
</dbReference>
<accession>A0A803R580</accession>
<reference evidence="2 3" key="1">
    <citation type="submission" date="2018-11" db="EMBL/GenBank/DDBJ databases">
        <authorList>
            <person name="Grassa J C."/>
        </authorList>
    </citation>
    <scope>NUCLEOTIDE SEQUENCE [LARGE SCALE GENOMIC DNA]</scope>
</reference>
<feature type="region of interest" description="Disordered" evidence="1">
    <location>
        <begin position="13"/>
        <end position="39"/>
    </location>
</feature>